<evidence type="ECO:0000256" key="1">
    <source>
        <dbReference type="ARBA" id="ARBA00006056"/>
    </source>
</evidence>
<dbReference type="AlphaFoldDB" id="A0A4Q9DMX4"/>
<keyword evidence="4" id="KW-1185">Reference proteome</keyword>
<name>A0A4Q9DMX4_9BACL</name>
<comment type="similarity">
    <text evidence="1">Belongs to the LDH2/MDH2 oxidoreductase family.</text>
</comment>
<dbReference type="GO" id="GO:0016491">
    <property type="term" value="F:oxidoreductase activity"/>
    <property type="evidence" value="ECO:0007669"/>
    <property type="project" value="UniProtKB-KW"/>
</dbReference>
<dbReference type="Proteomes" id="UP000293142">
    <property type="component" value="Unassembled WGS sequence"/>
</dbReference>
<accession>A0A4Q9DMX4</accession>
<dbReference type="PANTHER" id="PTHR11091:SF0">
    <property type="entry name" value="MALATE DEHYDROGENASE"/>
    <property type="match status" value="1"/>
</dbReference>
<dbReference type="SUPFAM" id="SSF89733">
    <property type="entry name" value="L-sulfolactate dehydrogenase-like"/>
    <property type="match status" value="1"/>
</dbReference>
<organism evidence="3 4">
    <name type="scientific">Paenibacillus thalictri</name>
    <dbReference type="NCBI Taxonomy" id="2527873"/>
    <lineage>
        <taxon>Bacteria</taxon>
        <taxon>Bacillati</taxon>
        <taxon>Bacillota</taxon>
        <taxon>Bacilli</taxon>
        <taxon>Bacillales</taxon>
        <taxon>Paenibacillaceae</taxon>
        <taxon>Paenibacillus</taxon>
    </lineage>
</organism>
<dbReference type="PANTHER" id="PTHR11091">
    <property type="entry name" value="OXIDOREDUCTASE-RELATED"/>
    <property type="match status" value="1"/>
</dbReference>
<dbReference type="InterPro" id="IPR003767">
    <property type="entry name" value="Malate/L-lactate_DH-like"/>
</dbReference>
<protein>
    <submittedName>
        <fullName evidence="3">Ldh family oxidoreductase</fullName>
    </submittedName>
</protein>
<keyword evidence="2" id="KW-0560">Oxidoreductase</keyword>
<dbReference type="Gene3D" id="1.10.1530.10">
    <property type="match status" value="1"/>
</dbReference>
<proteinExistence type="inferred from homology"/>
<dbReference type="Pfam" id="PF02615">
    <property type="entry name" value="Ldh_2"/>
    <property type="match status" value="1"/>
</dbReference>
<comment type="caution">
    <text evidence="3">The sequence shown here is derived from an EMBL/GenBank/DDBJ whole genome shotgun (WGS) entry which is preliminary data.</text>
</comment>
<reference evidence="3 4" key="1">
    <citation type="submission" date="2019-02" db="EMBL/GenBank/DDBJ databases">
        <title>Paenibacillus sp. nov., isolated from surface-sterilized tissue of Thalictrum simplex L.</title>
        <authorList>
            <person name="Tuo L."/>
        </authorList>
    </citation>
    <scope>NUCLEOTIDE SEQUENCE [LARGE SCALE GENOMIC DNA]</scope>
    <source>
        <strain evidence="3 4">N2SHLJ1</strain>
    </source>
</reference>
<gene>
    <name evidence="3" type="ORF">EYB31_24500</name>
</gene>
<evidence type="ECO:0000256" key="2">
    <source>
        <dbReference type="ARBA" id="ARBA00023002"/>
    </source>
</evidence>
<evidence type="ECO:0000313" key="4">
    <source>
        <dbReference type="Proteomes" id="UP000293142"/>
    </source>
</evidence>
<evidence type="ECO:0000313" key="3">
    <source>
        <dbReference type="EMBL" id="TBL75167.1"/>
    </source>
</evidence>
<dbReference type="EMBL" id="SIRE01000018">
    <property type="protein sequence ID" value="TBL75167.1"/>
    <property type="molecule type" value="Genomic_DNA"/>
</dbReference>
<dbReference type="InterPro" id="IPR036111">
    <property type="entry name" value="Mal/L-sulfo/L-lacto_DH-like_sf"/>
</dbReference>
<dbReference type="InterPro" id="IPR043144">
    <property type="entry name" value="Mal/L-sulf/L-lact_DH-like_ah"/>
</dbReference>
<dbReference type="Gene3D" id="3.30.1370.60">
    <property type="entry name" value="Hypothetical oxidoreductase yiak, domain 2"/>
    <property type="match status" value="1"/>
</dbReference>
<sequence length="353" mass="38456">MRETMIPNNMTTVNLAELERFIYDAVAACGVPGDDCVKAVDVFMRATLRGVGHHDIYDLPSRISGLLSGKVNAKPQYKQLTAFKTMEAWDVDRGLGEVVCCFAMERAKRLADEYGIGMCFIRNSNHFLAAAPYVEQAAEEGYISLLLCKGGMNMGTTGRKENCMGSLPLGFGFSTEADIPIVFDACLAYASHGELRARAAKGIPVEPWWGVDTDGQPTTDPAKMLEGTRMPIGGHKGYALSMLGEVLSGVFTGGWIMDQAPEEEAVDNHWGHTALVIKPDTMMDMATFKQRTSTLLDRADKLAPGVHIPGHGSYRRKAGMLSKGTIDLEDSLVDKLTEIAARLDITPLFNDRG</sequence>
<dbReference type="InterPro" id="IPR043143">
    <property type="entry name" value="Mal/L-sulf/L-lact_DH-like_NADP"/>
</dbReference>